<comment type="similarity">
    <text evidence="2 10 11">Belongs to the peptidase S8 family.</text>
</comment>
<evidence type="ECO:0000256" key="4">
    <source>
        <dbReference type="ARBA" id="ARBA00022670"/>
    </source>
</evidence>
<keyword evidence="16" id="KW-1185">Reference proteome</keyword>
<dbReference type="Pfam" id="PF00082">
    <property type="entry name" value="Peptidase_S8"/>
    <property type="match status" value="1"/>
</dbReference>
<dbReference type="Pfam" id="PF17766">
    <property type="entry name" value="fn3_6"/>
    <property type="match status" value="1"/>
</dbReference>
<dbReference type="InterPro" id="IPR037045">
    <property type="entry name" value="S8pro/Inhibitor_I9_sf"/>
</dbReference>
<dbReference type="FunFam" id="3.40.50.200:FF:000006">
    <property type="entry name" value="Subtilisin-like protease SBT1.5"/>
    <property type="match status" value="1"/>
</dbReference>
<dbReference type="Pfam" id="PF05922">
    <property type="entry name" value="Inhibitor_I9"/>
    <property type="match status" value="1"/>
</dbReference>
<dbReference type="AlphaFoldDB" id="A0AA88CUW4"/>
<keyword evidence="6 10" id="KW-0378">Hydrolase</keyword>
<organism evidence="15 16">
    <name type="scientific">Ficus carica</name>
    <name type="common">Common fig</name>
    <dbReference type="NCBI Taxonomy" id="3494"/>
    <lineage>
        <taxon>Eukaryota</taxon>
        <taxon>Viridiplantae</taxon>
        <taxon>Streptophyta</taxon>
        <taxon>Embryophyta</taxon>
        <taxon>Tracheophyta</taxon>
        <taxon>Spermatophyta</taxon>
        <taxon>Magnoliopsida</taxon>
        <taxon>eudicotyledons</taxon>
        <taxon>Gunneridae</taxon>
        <taxon>Pentapetalae</taxon>
        <taxon>rosids</taxon>
        <taxon>fabids</taxon>
        <taxon>Rosales</taxon>
        <taxon>Moraceae</taxon>
        <taxon>Ficeae</taxon>
        <taxon>Ficus</taxon>
    </lineage>
</organism>
<gene>
    <name evidence="15" type="ORF">TIFTF001_002927</name>
</gene>
<keyword evidence="4 10" id="KW-0645">Protease</keyword>
<dbReference type="GO" id="GO:0009609">
    <property type="term" value="P:response to symbiotic bacterium"/>
    <property type="evidence" value="ECO:0007669"/>
    <property type="project" value="UniProtKB-ARBA"/>
</dbReference>
<dbReference type="InterPro" id="IPR041469">
    <property type="entry name" value="Subtilisin-like_FN3"/>
</dbReference>
<dbReference type="PROSITE" id="PS00136">
    <property type="entry name" value="SUBTILASE_ASP"/>
    <property type="match status" value="1"/>
</dbReference>
<dbReference type="GO" id="GO:0006508">
    <property type="term" value="P:proteolysis"/>
    <property type="evidence" value="ECO:0007669"/>
    <property type="project" value="UniProtKB-KW"/>
</dbReference>
<dbReference type="Gene3D" id="3.40.50.200">
    <property type="entry name" value="Peptidase S8/S53 domain"/>
    <property type="match status" value="1"/>
</dbReference>
<protein>
    <submittedName>
        <fullName evidence="15">Uncharacterized protein</fullName>
    </submittedName>
</protein>
<keyword evidence="8" id="KW-0325">Glycoprotein</keyword>
<keyword evidence="7 10" id="KW-0720">Serine protease</keyword>
<evidence type="ECO:0000259" key="13">
    <source>
        <dbReference type="Pfam" id="PF05922"/>
    </source>
</evidence>
<keyword evidence="3" id="KW-0964">Secreted</keyword>
<evidence type="ECO:0000256" key="1">
    <source>
        <dbReference type="ARBA" id="ARBA00004613"/>
    </source>
</evidence>
<evidence type="ECO:0000313" key="15">
    <source>
        <dbReference type="EMBL" id="GMN30702.1"/>
    </source>
</evidence>
<evidence type="ECO:0000256" key="8">
    <source>
        <dbReference type="ARBA" id="ARBA00023180"/>
    </source>
</evidence>
<feature type="domain" description="Inhibitor I9" evidence="13">
    <location>
        <begin position="4"/>
        <end position="73"/>
    </location>
</feature>
<evidence type="ECO:0000256" key="5">
    <source>
        <dbReference type="ARBA" id="ARBA00022729"/>
    </source>
</evidence>
<evidence type="ECO:0000256" key="11">
    <source>
        <dbReference type="RuleBase" id="RU003355"/>
    </source>
</evidence>
<dbReference type="Gene3D" id="3.50.30.30">
    <property type="match status" value="1"/>
</dbReference>
<dbReference type="Gene3D" id="3.30.70.80">
    <property type="entry name" value="Peptidase S8 propeptide/proteinase inhibitor I9"/>
    <property type="match status" value="1"/>
</dbReference>
<dbReference type="CDD" id="cd04852">
    <property type="entry name" value="Peptidases_S8_3"/>
    <property type="match status" value="1"/>
</dbReference>
<dbReference type="GO" id="GO:0004252">
    <property type="term" value="F:serine-type endopeptidase activity"/>
    <property type="evidence" value="ECO:0007669"/>
    <property type="project" value="UniProtKB-UniRule"/>
</dbReference>
<dbReference type="PANTHER" id="PTHR10795">
    <property type="entry name" value="PROPROTEIN CONVERTASE SUBTILISIN/KEXIN"/>
    <property type="match status" value="1"/>
</dbReference>
<dbReference type="Proteomes" id="UP001187192">
    <property type="component" value="Unassembled WGS sequence"/>
</dbReference>
<evidence type="ECO:0000256" key="10">
    <source>
        <dbReference type="PROSITE-ProRule" id="PRU01240"/>
    </source>
</evidence>
<evidence type="ECO:0000256" key="6">
    <source>
        <dbReference type="ARBA" id="ARBA00022801"/>
    </source>
</evidence>
<sequence length="743" mass="79867">MAKSQKPSLFTSHHHWYNSIIKSLPSSNHSSKILYTYQKVVNGFSASLTPSQALKLKDIPGVLSVTLDQIQKIQTTHSYQFLGLSSNSGIWPDSNWGEDIIIGVVDTGIWPEHPSFVDTGFSPVPPTWKGICEWWDDFPASSCNRKLIGARAFLRGYYMNSGLDKSQMNVSVETASPRDTDGHGTHVASTAAGVAVPNASLFGYAKGTAIGIAPKARIAAYKVCTADGCQQSDMLAGIDQAVYDGVHIISMSISGGTDEYYLDNTAIASYGATQFGVLVSVAAANFGPDPSTVNHLAPWILTVGASSINREFPADVVLGNSRKFMGTSLYAGDPLPSNQYQVAYAGDYMNPFCKFGNFRNPNQLAGKIIVCEGNKSISTYETVEAVIDVNGVGIIMINTVASWDELQSEPFPRPGVRVTYNDGNQIKQYIRSSQIPTATILFGGTIIGTVAPKVASFSSRGPNPLTPQILKPDVIAPGLNILAAWTQAAGPWGDVDPRRVEFNIISGTSMACPHVSGIAALLINIYPNWSPAAIKSAIMTTTYNLDNSGQSIKDLSTGTASTPFAHGAGHVNPNRALNPGLVYDMGEIDYIGFLCSIGYDCQQISILSRDQVDPDICDQAYAALGGQVKPGDLNLPSFSVVFDHQVETVKYRRIVTNVGSDVNAVYAVSWYAPPGTTISITPNRLVFSSRNRKQKYVVTFSSLSGAGVVPRFGWIEWNDGTHRVRSTISFTWSTATTASVASV</sequence>
<dbReference type="InterPro" id="IPR036852">
    <property type="entry name" value="Peptidase_S8/S53_dom_sf"/>
</dbReference>
<evidence type="ECO:0000256" key="2">
    <source>
        <dbReference type="ARBA" id="ARBA00011073"/>
    </source>
</evidence>
<dbReference type="PROSITE" id="PS00137">
    <property type="entry name" value="SUBTILASE_HIS"/>
    <property type="match status" value="1"/>
</dbReference>
<name>A0AA88CUW4_FICCA</name>
<dbReference type="InterPro" id="IPR022398">
    <property type="entry name" value="Peptidase_S8_His-AS"/>
</dbReference>
<evidence type="ECO:0000256" key="3">
    <source>
        <dbReference type="ARBA" id="ARBA00022525"/>
    </source>
</evidence>
<evidence type="ECO:0000259" key="12">
    <source>
        <dbReference type="Pfam" id="PF00082"/>
    </source>
</evidence>
<evidence type="ECO:0000313" key="16">
    <source>
        <dbReference type="Proteomes" id="UP001187192"/>
    </source>
</evidence>
<feature type="active site" description="Charge relay system" evidence="9 10">
    <location>
        <position position="106"/>
    </location>
</feature>
<dbReference type="PROSITE" id="PS51892">
    <property type="entry name" value="SUBTILASE"/>
    <property type="match status" value="1"/>
</dbReference>
<feature type="domain" description="Peptidase S8/S53" evidence="12">
    <location>
        <begin position="97"/>
        <end position="549"/>
    </location>
</feature>
<evidence type="ECO:0000256" key="9">
    <source>
        <dbReference type="PIRSR" id="PIRSR615500-1"/>
    </source>
</evidence>
<dbReference type="FunFam" id="3.30.70.80:FF:000003">
    <property type="entry name" value="Subtilisin-like protease SBT1.9"/>
    <property type="match status" value="1"/>
</dbReference>
<dbReference type="GO" id="GO:0005576">
    <property type="term" value="C:extracellular region"/>
    <property type="evidence" value="ECO:0007669"/>
    <property type="project" value="UniProtKB-SubCell"/>
</dbReference>
<dbReference type="InterPro" id="IPR034197">
    <property type="entry name" value="Peptidases_S8_3"/>
</dbReference>
<keyword evidence="5" id="KW-0732">Signal</keyword>
<dbReference type="PRINTS" id="PR00723">
    <property type="entry name" value="SUBTILISIN"/>
</dbReference>
<dbReference type="Gene3D" id="2.60.40.2310">
    <property type="match status" value="1"/>
</dbReference>
<dbReference type="PROSITE" id="PS00138">
    <property type="entry name" value="SUBTILASE_SER"/>
    <property type="match status" value="1"/>
</dbReference>
<dbReference type="InterPro" id="IPR023827">
    <property type="entry name" value="Peptidase_S8_Asp-AS"/>
</dbReference>
<feature type="active site" description="Charge relay system" evidence="9 10">
    <location>
        <position position="183"/>
    </location>
</feature>
<dbReference type="SUPFAM" id="SSF52743">
    <property type="entry name" value="Subtilisin-like"/>
    <property type="match status" value="1"/>
</dbReference>
<evidence type="ECO:0000256" key="7">
    <source>
        <dbReference type="ARBA" id="ARBA00022825"/>
    </source>
</evidence>
<dbReference type="InterPro" id="IPR023828">
    <property type="entry name" value="Peptidase_S8_Ser-AS"/>
</dbReference>
<dbReference type="InterPro" id="IPR010259">
    <property type="entry name" value="S8pro/Inhibitor_I9"/>
</dbReference>
<dbReference type="InterPro" id="IPR045051">
    <property type="entry name" value="SBT"/>
</dbReference>
<comment type="caution">
    <text evidence="15">The sequence shown here is derived from an EMBL/GenBank/DDBJ whole genome shotgun (WGS) entry which is preliminary data.</text>
</comment>
<feature type="active site" description="Charge relay system" evidence="9 10">
    <location>
        <position position="509"/>
    </location>
</feature>
<reference evidence="15" key="1">
    <citation type="submission" date="2023-07" db="EMBL/GenBank/DDBJ databases">
        <title>draft genome sequence of fig (Ficus carica).</title>
        <authorList>
            <person name="Takahashi T."/>
            <person name="Nishimura K."/>
        </authorList>
    </citation>
    <scope>NUCLEOTIDE SEQUENCE</scope>
</reference>
<feature type="domain" description="Subtilisin-like protease fibronectin type-III" evidence="14">
    <location>
        <begin position="632"/>
        <end position="729"/>
    </location>
</feature>
<dbReference type="InterPro" id="IPR015500">
    <property type="entry name" value="Peptidase_S8_subtilisin-rel"/>
</dbReference>
<evidence type="ECO:0000259" key="14">
    <source>
        <dbReference type="Pfam" id="PF17766"/>
    </source>
</evidence>
<dbReference type="EMBL" id="BTGU01000003">
    <property type="protein sequence ID" value="GMN30702.1"/>
    <property type="molecule type" value="Genomic_DNA"/>
</dbReference>
<accession>A0AA88CUW4</accession>
<dbReference type="InterPro" id="IPR000209">
    <property type="entry name" value="Peptidase_S8/S53_dom"/>
</dbReference>
<dbReference type="CDD" id="cd02120">
    <property type="entry name" value="PA_subtilisin_like"/>
    <property type="match status" value="1"/>
</dbReference>
<comment type="subcellular location">
    <subcellularLocation>
        <location evidence="1">Secreted</location>
    </subcellularLocation>
</comment>
<proteinExistence type="inferred from homology"/>